<dbReference type="RefSeq" id="WP_004803026.1">
    <property type="nucleotide sequence ID" value="NZ_AUGJ01000002.1"/>
</dbReference>
<dbReference type="BioCyc" id="ECAT999415-HMP:GTTI-1187-MONOMER"/>
<organism evidence="1 2">
    <name type="scientific">Eggerthia catenaformis OT 569 = DSM 20559</name>
    <dbReference type="NCBI Taxonomy" id="999415"/>
    <lineage>
        <taxon>Bacteria</taxon>
        <taxon>Bacillati</taxon>
        <taxon>Bacillota</taxon>
        <taxon>Erysipelotrichia</taxon>
        <taxon>Erysipelotrichales</taxon>
        <taxon>Coprobacillaceae</taxon>
        <taxon>Eggerthia</taxon>
    </lineage>
</organism>
<dbReference type="Proteomes" id="UP000011758">
    <property type="component" value="Unassembled WGS sequence"/>
</dbReference>
<gene>
    <name evidence="1" type="ORF">HMPREF9943_01157</name>
</gene>
<comment type="caution">
    <text evidence="1">The sequence shown here is derived from an EMBL/GenBank/DDBJ whole genome shotgun (WGS) entry which is preliminary data.</text>
</comment>
<dbReference type="AlphaFoldDB" id="M2NEG8"/>
<reference evidence="1 2" key="1">
    <citation type="submission" date="2013-02" db="EMBL/GenBank/DDBJ databases">
        <title>The Genome Sequence of Lactobacillus catenaformis F0143.</title>
        <authorList>
            <consortium name="The Broad Institute Genome Sequencing Platform"/>
            <person name="Earl A."/>
            <person name="Ward D."/>
            <person name="Feldgarden M."/>
            <person name="Gevers D."/>
            <person name="Izard J."/>
            <person name="Blanton J.M."/>
            <person name="Mathney J."/>
            <person name="Dewhirst F.E."/>
            <person name="Young S.K."/>
            <person name="Zeng Q."/>
            <person name="Gargeya S."/>
            <person name="Fitzgerald M."/>
            <person name="Haas B."/>
            <person name="Abouelleil A."/>
            <person name="Alvarado L."/>
            <person name="Arachchi H.M."/>
            <person name="Berlin A."/>
            <person name="Chapman S.B."/>
            <person name="Gearin G."/>
            <person name="Goldberg J."/>
            <person name="Griggs A."/>
            <person name="Gujja S."/>
            <person name="Hansen M."/>
            <person name="Heiman D."/>
            <person name="Howarth C."/>
            <person name="Larimer J."/>
            <person name="Lui A."/>
            <person name="MacDonald P.J.P."/>
            <person name="McCowen C."/>
            <person name="Montmayeur A."/>
            <person name="Murphy C."/>
            <person name="Neiman D."/>
            <person name="Pearson M."/>
            <person name="Priest M."/>
            <person name="Roberts A."/>
            <person name="Saif S."/>
            <person name="Shea T."/>
            <person name="Sisk P."/>
            <person name="Stolte C."/>
            <person name="Sykes S."/>
            <person name="Wortman J."/>
            <person name="Nusbaum C."/>
            <person name="Birren B."/>
        </authorList>
    </citation>
    <scope>NUCLEOTIDE SEQUENCE [LARGE SCALE GENOMIC DNA]</scope>
    <source>
        <strain evidence="1 2">OT 569</strain>
    </source>
</reference>
<evidence type="ECO:0000313" key="2">
    <source>
        <dbReference type="Proteomes" id="UP000011758"/>
    </source>
</evidence>
<dbReference type="OrthoDB" id="1647894at2"/>
<dbReference type="eggNOG" id="ENOG5033N18">
    <property type="taxonomic scope" value="Bacteria"/>
</dbReference>
<dbReference type="STRING" id="999415.HMPREF9943_01157"/>
<keyword evidence="2" id="KW-1185">Reference proteome</keyword>
<proteinExistence type="predicted"/>
<evidence type="ECO:0000313" key="1">
    <source>
        <dbReference type="EMBL" id="EMD16603.1"/>
    </source>
</evidence>
<name>M2NEG8_9FIRM</name>
<sequence length="88" mass="10682">MRLFKKHKIDYNLQFKEQYKSLNKIHQQSLDEPDYKIKASLLQLCIVKYQQLLDLIDKGASFDRHHIETLKKSCEREYKEVKEINENI</sequence>
<accession>M2NEG8</accession>
<dbReference type="EMBL" id="AGEJ01000018">
    <property type="protein sequence ID" value="EMD16603.1"/>
    <property type="molecule type" value="Genomic_DNA"/>
</dbReference>
<protein>
    <submittedName>
        <fullName evidence="1">Uncharacterized protein</fullName>
    </submittedName>
</protein>